<feature type="domain" description="Amidohydrolase-related" evidence="1">
    <location>
        <begin position="19"/>
        <end position="82"/>
    </location>
</feature>
<dbReference type="InterPro" id="IPR032466">
    <property type="entry name" value="Metal_Hydrolase"/>
</dbReference>
<comment type="caution">
    <text evidence="2">The sequence shown here is derived from an EMBL/GenBank/DDBJ whole genome shotgun (WGS) entry which is preliminary data.</text>
</comment>
<dbReference type="SUPFAM" id="SSF51556">
    <property type="entry name" value="Metallo-dependent hydrolases"/>
    <property type="match status" value="1"/>
</dbReference>
<evidence type="ECO:0000313" key="2">
    <source>
        <dbReference type="EMBL" id="MYH63949.1"/>
    </source>
</evidence>
<dbReference type="EMBL" id="VYDA01000713">
    <property type="protein sequence ID" value="MYH63949.1"/>
    <property type="molecule type" value="Genomic_DNA"/>
</dbReference>
<proteinExistence type="predicted"/>
<dbReference type="Gene3D" id="3.20.20.140">
    <property type="entry name" value="Metal-dependent hydrolases"/>
    <property type="match status" value="1"/>
</dbReference>
<organism evidence="2">
    <name type="scientific">Caldilineaceae bacterium SB0675_bin_29</name>
    <dbReference type="NCBI Taxonomy" id="2605266"/>
    <lineage>
        <taxon>Bacteria</taxon>
        <taxon>Bacillati</taxon>
        <taxon>Chloroflexota</taxon>
        <taxon>Caldilineae</taxon>
        <taxon>Caldilineales</taxon>
        <taxon>Caldilineaceae</taxon>
    </lineage>
</organism>
<sequence length="86" mass="10257">MEKKPSEYIREWYIGTHELEALPRRGDLAKLIELYQGQDTTMWASDWPHLERDLIAGFMRYDMNATLRRKVLGENALRFFGLDPRK</sequence>
<reference evidence="2" key="1">
    <citation type="submission" date="2019-09" db="EMBL/GenBank/DDBJ databases">
        <title>Characterisation of the sponge microbiome using genome-centric metagenomics.</title>
        <authorList>
            <person name="Engelberts J.P."/>
            <person name="Robbins S.J."/>
            <person name="De Goeij J.M."/>
            <person name="Aranda M."/>
            <person name="Bell S.C."/>
            <person name="Webster N.S."/>
        </authorList>
    </citation>
    <scope>NUCLEOTIDE SEQUENCE</scope>
    <source>
        <strain evidence="2">SB0675_bin_29</strain>
    </source>
</reference>
<protein>
    <submittedName>
        <fullName evidence="2">Amidohydrolase family protein</fullName>
    </submittedName>
</protein>
<evidence type="ECO:0000259" key="1">
    <source>
        <dbReference type="Pfam" id="PF04909"/>
    </source>
</evidence>
<dbReference type="InterPro" id="IPR006680">
    <property type="entry name" value="Amidohydro-rel"/>
</dbReference>
<name>A0A6B1G4R5_9CHLR</name>
<dbReference type="AlphaFoldDB" id="A0A6B1G4R5"/>
<gene>
    <name evidence="2" type="ORF">F4148_20130</name>
</gene>
<dbReference type="Pfam" id="PF04909">
    <property type="entry name" value="Amidohydro_2"/>
    <property type="match status" value="1"/>
</dbReference>
<dbReference type="GO" id="GO:0016787">
    <property type="term" value="F:hydrolase activity"/>
    <property type="evidence" value="ECO:0007669"/>
    <property type="project" value="UniProtKB-KW"/>
</dbReference>
<accession>A0A6B1G4R5</accession>
<keyword evidence="2" id="KW-0378">Hydrolase</keyword>